<dbReference type="Gene3D" id="2.115.10.20">
    <property type="entry name" value="Glycosyl hydrolase domain, family 43"/>
    <property type="match status" value="1"/>
</dbReference>
<dbReference type="PANTHER" id="PTHR43772">
    <property type="entry name" value="ENDO-1,4-BETA-XYLANASE"/>
    <property type="match status" value="1"/>
</dbReference>
<organism evidence="3">
    <name type="scientific">uncultured Sorangium sp</name>
    <dbReference type="NCBI Taxonomy" id="491148"/>
    <lineage>
        <taxon>Bacteria</taxon>
        <taxon>Pseudomonadati</taxon>
        <taxon>Myxococcota</taxon>
        <taxon>Polyangia</taxon>
        <taxon>Polyangiales</taxon>
        <taxon>Polyangiaceae</taxon>
        <taxon>Sorangium</taxon>
        <taxon>environmental samples</taxon>
    </lineage>
</organism>
<dbReference type="InterPro" id="IPR023296">
    <property type="entry name" value="Glyco_hydro_beta-prop_sf"/>
</dbReference>
<dbReference type="SUPFAM" id="SSF75005">
    <property type="entry name" value="Arabinanase/levansucrase/invertase"/>
    <property type="match status" value="1"/>
</dbReference>
<keyword evidence="2" id="KW-0119">Carbohydrate metabolism</keyword>
<proteinExistence type="predicted"/>
<sequence>MKRIIEKVGIVFLVVWMESLGLFAQNPVIQTMFTADPAPFVRNDTLFLYVGRDEADAPRNGYLMREYRLFTTTDMVNWTAYPAPLRTSDFSWSAGDASAAQVIYRMDKYYWYVST</sequence>
<protein>
    <submittedName>
        <fullName evidence="3">CAZy families CBM6|GH43 protein</fullName>
    </submittedName>
</protein>
<name>A0A060BX71_9BACT</name>
<keyword evidence="1" id="KW-0624">Polysaccharide degradation</keyword>
<dbReference type="GO" id="GO:0045493">
    <property type="term" value="P:xylan catabolic process"/>
    <property type="evidence" value="ECO:0007669"/>
    <property type="project" value="UniProtKB-KW"/>
</dbReference>
<evidence type="ECO:0000256" key="1">
    <source>
        <dbReference type="ARBA" id="ARBA00022651"/>
    </source>
</evidence>
<keyword evidence="1" id="KW-0858">Xylan degradation</keyword>
<feature type="non-terminal residue" evidence="3">
    <location>
        <position position="115"/>
    </location>
</feature>
<accession>A0A060BX71</accession>
<evidence type="ECO:0000256" key="2">
    <source>
        <dbReference type="ARBA" id="ARBA00023277"/>
    </source>
</evidence>
<dbReference type="PANTHER" id="PTHR43772:SF2">
    <property type="entry name" value="PUTATIVE (AFU_ORTHOLOGUE AFUA_2G04480)-RELATED"/>
    <property type="match status" value="1"/>
</dbReference>
<dbReference type="InterPro" id="IPR052176">
    <property type="entry name" value="Glycosyl_Hydrlase_43_Enz"/>
</dbReference>
<dbReference type="EMBL" id="KF120024">
    <property type="protein sequence ID" value="AIA87292.1"/>
    <property type="molecule type" value="Genomic_DNA"/>
</dbReference>
<dbReference type="AlphaFoldDB" id="A0A060BX71"/>
<evidence type="ECO:0000313" key="3">
    <source>
        <dbReference type="EMBL" id="AIA87292.1"/>
    </source>
</evidence>
<reference evidence="3" key="1">
    <citation type="journal article" date="2013" name="Environ. Microbiol.">
        <title>Seasonally variable intestinal metagenomes of the red palm weevil (Rhynchophorus ferrugineus).</title>
        <authorList>
            <person name="Jia S."/>
            <person name="Zhang X."/>
            <person name="Zhang G."/>
            <person name="Yin A."/>
            <person name="Zhang S."/>
            <person name="Li F."/>
            <person name="Wang L."/>
            <person name="Zhao D."/>
            <person name="Yun Q."/>
            <person name="Tala"/>
            <person name="Wang J."/>
            <person name="Sun G."/>
            <person name="Baabdullah M."/>
            <person name="Yu X."/>
            <person name="Hu S."/>
            <person name="Al-Mssallem I.S."/>
            <person name="Yu J."/>
        </authorList>
    </citation>
    <scope>NUCLEOTIDE SEQUENCE</scope>
</reference>